<dbReference type="Gene3D" id="3.30.70.330">
    <property type="match status" value="3"/>
</dbReference>
<evidence type="ECO:0000259" key="8">
    <source>
        <dbReference type="PROSITE" id="PS50102"/>
    </source>
</evidence>
<evidence type="ECO:0000256" key="1">
    <source>
        <dbReference type="ARBA" id="ARBA00008866"/>
    </source>
</evidence>
<dbReference type="PROSITE" id="PS50102">
    <property type="entry name" value="RRM"/>
    <property type="match status" value="2"/>
</dbReference>
<dbReference type="InterPro" id="IPR036397">
    <property type="entry name" value="RNaseH_sf"/>
</dbReference>
<comment type="similarity">
    <text evidence="1">Belongs to the ESRP family.</text>
</comment>
<evidence type="ECO:0000256" key="5">
    <source>
        <dbReference type="ARBA" id="ARBA00023187"/>
    </source>
</evidence>
<dbReference type="InterPro" id="IPR050666">
    <property type="entry name" value="ESRP"/>
</dbReference>
<dbReference type="SUPFAM" id="SSF54928">
    <property type="entry name" value="RNA-binding domain, RBD"/>
    <property type="match status" value="3"/>
</dbReference>
<protein>
    <submittedName>
        <fullName evidence="9">RRM domain-containing protein, putative</fullName>
    </submittedName>
</protein>
<dbReference type="Gene3D" id="3.30.420.10">
    <property type="entry name" value="Ribonuclease H-like superfamily/Ribonuclease H"/>
    <property type="match status" value="1"/>
</dbReference>
<feature type="domain" description="RRM" evidence="8">
    <location>
        <begin position="389"/>
        <end position="469"/>
    </location>
</feature>
<dbReference type="InterPro" id="IPR000504">
    <property type="entry name" value="RRM_dom"/>
</dbReference>
<dbReference type="SMART" id="SM00360">
    <property type="entry name" value="RRM"/>
    <property type="match status" value="2"/>
</dbReference>
<evidence type="ECO:0000256" key="4">
    <source>
        <dbReference type="ARBA" id="ARBA00022884"/>
    </source>
</evidence>
<dbReference type="Pfam" id="PF00076">
    <property type="entry name" value="RRM_1"/>
    <property type="match status" value="2"/>
</dbReference>
<evidence type="ECO:0000256" key="3">
    <source>
        <dbReference type="ARBA" id="ARBA00022737"/>
    </source>
</evidence>
<keyword evidence="5" id="KW-0508">mRNA splicing</keyword>
<dbReference type="GO" id="GO:0006397">
    <property type="term" value="P:mRNA processing"/>
    <property type="evidence" value="ECO:0007669"/>
    <property type="project" value="UniProtKB-KW"/>
</dbReference>
<name>U6GNH6_9EIME</name>
<keyword evidence="10" id="KW-1185">Reference proteome</keyword>
<dbReference type="CDD" id="cd12254">
    <property type="entry name" value="RRM_hnRNPH_ESRPs_RBM12_like"/>
    <property type="match status" value="3"/>
</dbReference>
<dbReference type="InterPro" id="IPR012677">
    <property type="entry name" value="Nucleotide-bd_a/b_plait_sf"/>
</dbReference>
<dbReference type="PANTHER" id="PTHR13976">
    <property type="entry name" value="HETEROGENEOUS NUCLEAR RIBONUCLEOPROTEIN-RELATED"/>
    <property type="match status" value="1"/>
</dbReference>
<proteinExistence type="inferred from homology"/>
<reference evidence="9" key="2">
    <citation type="submission" date="2013-10" db="EMBL/GenBank/DDBJ databases">
        <authorList>
            <person name="Aslett M."/>
        </authorList>
    </citation>
    <scope>NUCLEOTIDE SEQUENCE [LARGE SCALE GENOMIC DNA]</scope>
    <source>
        <strain evidence="9">Houghton</strain>
    </source>
</reference>
<evidence type="ECO:0000256" key="2">
    <source>
        <dbReference type="ARBA" id="ARBA00022664"/>
    </source>
</evidence>
<evidence type="ECO:0000256" key="7">
    <source>
        <dbReference type="SAM" id="MobiDB-lite"/>
    </source>
</evidence>
<feature type="region of interest" description="Disordered" evidence="7">
    <location>
        <begin position="1"/>
        <end position="26"/>
    </location>
</feature>
<keyword evidence="4 6" id="KW-0694">RNA-binding</keyword>
<dbReference type="SUPFAM" id="SSF53098">
    <property type="entry name" value="Ribonuclease H-like"/>
    <property type="match status" value="1"/>
</dbReference>
<dbReference type="EMBL" id="HG692143">
    <property type="protein sequence ID" value="CDI81771.1"/>
    <property type="molecule type" value="Genomic_DNA"/>
</dbReference>
<gene>
    <name evidence="9" type="ORF">EPH_0056680</name>
</gene>
<dbReference type="GO" id="GO:0003723">
    <property type="term" value="F:RNA binding"/>
    <property type="evidence" value="ECO:0007669"/>
    <property type="project" value="UniProtKB-UniRule"/>
</dbReference>
<accession>U6GNH6</accession>
<evidence type="ECO:0000313" key="10">
    <source>
        <dbReference type="Proteomes" id="UP000018201"/>
    </source>
</evidence>
<evidence type="ECO:0000256" key="6">
    <source>
        <dbReference type="PROSITE-ProRule" id="PRU00176"/>
    </source>
</evidence>
<sequence length="764" mass="82514">MATEEPHAVPAAGPQDGVPDLPSNDTASTAEAVAAAAAAAAAAAQLAVATSSTDGGYQAHSFTTLFFIDFSFLRAGNITEVVEIAWVVFDVATRQSLEEVSLIVRPEQLLAPAEILTKLGVTQEQLFAASTLSEVIQKLDTAIFQRSQDGVNPATLCVYEPENLKDFRACAAARQVTLYPHFAQAVVLKRVIQQFLSIKGDDLRSLGTAAGALHLAAPEGREEGLAACRCMCGILFLLLSKGLVLLKEHSINVEDPSTADTLKPLVGAAANGFSGVGTHIRLRGLPWDVNEDAIVRFLKPVVDVTELDVCVCVGLNKRVTGEAYVNVHSTDMRDVAVRTLHGRMMGPRWIEVFRSSAEDFERAMQRRVAVMSSGTRDGRDADVKGLNLTVLKLRGLPWTCTDNDVVNFFQEHGFEIGFDSVVLGVAVDGRMNGIAYVELPDAATADAAKEKLHRKYLGRRFVEVYPSTREEMHRAKRPGRMMPADTGVGAMRIQRPVNARMMGVTAQGPYSAGYGAGPQAYGAIGGGMASTQAYGGMDAMGGPQGAYAGYGAPTHDMYGGYGGAVQQAAYSQASPQVAQPAPVQDVGPVPAGWSYTVLRLRGMPFNANEQHIVVDVDRLLLFFSFVCQQFFQGFHMTAILPSTIPIDGRPSGEAYVQFSDVNETWRALQTRNGARMDRRYIELFPASKQEMTFAAQGGDPRGNGTELFDFQHHAIRFPPLREAGIYGNTFLLHSMEGKAVWIGIGAVRVKAFLALRRLFTSSSN</sequence>
<keyword evidence="3" id="KW-0677">Repeat</keyword>
<reference evidence="9" key="1">
    <citation type="submission" date="2013-10" db="EMBL/GenBank/DDBJ databases">
        <title>Genomic analysis of the causative agents of coccidiosis in chickens.</title>
        <authorList>
            <person name="Reid A.J."/>
            <person name="Blake D."/>
            <person name="Billington K."/>
            <person name="Browne H."/>
            <person name="Dunn M."/>
            <person name="Hung S."/>
            <person name="Kawahara F."/>
            <person name="Miranda-Saavedra D."/>
            <person name="Mourier T."/>
            <person name="Nagra H."/>
            <person name="Otto T.D."/>
            <person name="Rawlings N."/>
            <person name="Sanchez A."/>
            <person name="Sanders M."/>
            <person name="Subramaniam C."/>
            <person name="Tay Y."/>
            <person name="Dear P."/>
            <person name="Doerig C."/>
            <person name="Gruber A."/>
            <person name="Parkinson J."/>
            <person name="Shirley M."/>
            <person name="Wan K.L."/>
            <person name="Berriman M."/>
            <person name="Tomley F."/>
            <person name="Pain A."/>
        </authorList>
    </citation>
    <scope>NUCLEOTIDE SEQUENCE [LARGE SCALE GENOMIC DNA]</scope>
    <source>
        <strain evidence="9">Houghton</strain>
    </source>
</reference>
<dbReference type="Proteomes" id="UP000018201">
    <property type="component" value="Unassembled WGS sequence"/>
</dbReference>
<keyword evidence="2" id="KW-0507">mRNA processing</keyword>
<dbReference type="InterPro" id="IPR012337">
    <property type="entry name" value="RNaseH-like_sf"/>
</dbReference>
<organism evidence="9 10">
    <name type="scientific">Eimeria praecox</name>
    <dbReference type="NCBI Taxonomy" id="51316"/>
    <lineage>
        <taxon>Eukaryota</taxon>
        <taxon>Sar</taxon>
        <taxon>Alveolata</taxon>
        <taxon>Apicomplexa</taxon>
        <taxon>Conoidasida</taxon>
        <taxon>Coccidia</taxon>
        <taxon>Eucoccidiorida</taxon>
        <taxon>Eimeriorina</taxon>
        <taxon>Eimeriidae</taxon>
        <taxon>Eimeria</taxon>
    </lineage>
</organism>
<dbReference type="InterPro" id="IPR035979">
    <property type="entry name" value="RBD_domain_sf"/>
</dbReference>
<dbReference type="VEuPathDB" id="ToxoDB:EPH_0056680"/>
<dbReference type="OrthoDB" id="431068at2759"/>
<evidence type="ECO:0000313" key="9">
    <source>
        <dbReference type="EMBL" id="CDI81771.1"/>
    </source>
</evidence>
<dbReference type="AlphaFoldDB" id="U6GNH6"/>
<feature type="domain" description="RRM" evidence="8">
    <location>
        <begin position="278"/>
        <end position="357"/>
    </location>
</feature>
<dbReference type="GO" id="GO:0008380">
    <property type="term" value="P:RNA splicing"/>
    <property type="evidence" value="ECO:0007669"/>
    <property type="project" value="UniProtKB-KW"/>
</dbReference>